<name>A0A0L8A643_9GAMM</name>
<dbReference type="EMBL" id="AJLO02000039">
    <property type="protein sequence ID" value="KOE97857.1"/>
    <property type="molecule type" value="Genomic_DNA"/>
</dbReference>
<dbReference type="Gene3D" id="1.10.150.130">
    <property type="match status" value="1"/>
</dbReference>
<reference evidence="7 8" key="1">
    <citation type="journal article" date="2012" name="J. Bacteriol.">
        <title>Genome sequence of a novel nicotine-degrading strain, Pseudomonas geniculata N1.</title>
        <authorList>
            <person name="Tang H."/>
            <person name="Yu H."/>
            <person name="Tai C."/>
            <person name="Huang K."/>
            <person name="Liu Y."/>
            <person name="Wang L."/>
            <person name="Yao Y."/>
            <person name="Wu G."/>
            <person name="Xu P."/>
        </authorList>
    </citation>
    <scope>NUCLEOTIDE SEQUENCE [LARGE SCALE GENOMIC DNA]</scope>
    <source>
        <strain evidence="7 8">N1</strain>
    </source>
</reference>
<dbReference type="Pfam" id="PF00589">
    <property type="entry name" value="Phage_integrase"/>
    <property type="match status" value="1"/>
</dbReference>
<evidence type="ECO:0000259" key="6">
    <source>
        <dbReference type="PROSITE" id="PS51900"/>
    </source>
</evidence>
<feature type="domain" description="Core-binding (CB)" evidence="6">
    <location>
        <begin position="67"/>
        <end position="147"/>
    </location>
</feature>
<dbReference type="Gene3D" id="1.10.443.10">
    <property type="entry name" value="Intergrase catalytic core"/>
    <property type="match status" value="1"/>
</dbReference>
<dbReference type="OrthoDB" id="662444at2"/>
<dbReference type="InterPro" id="IPR011010">
    <property type="entry name" value="DNA_brk_join_enz"/>
</dbReference>
<accession>A0A0L8A643</accession>
<dbReference type="PROSITE" id="PS51900">
    <property type="entry name" value="CB"/>
    <property type="match status" value="1"/>
</dbReference>
<gene>
    <name evidence="7" type="ORF">W7K_18050</name>
</gene>
<keyword evidence="3" id="KW-0233">DNA recombination</keyword>
<feature type="domain" description="Tyr recombinase" evidence="5">
    <location>
        <begin position="168"/>
        <end position="343"/>
    </location>
</feature>
<dbReference type="Proteomes" id="UP000036890">
    <property type="component" value="Unassembled WGS sequence"/>
</dbReference>
<protein>
    <submittedName>
        <fullName evidence="7">Integrase</fullName>
    </submittedName>
</protein>
<dbReference type="GO" id="GO:0003677">
    <property type="term" value="F:DNA binding"/>
    <property type="evidence" value="ECO:0007669"/>
    <property type="project" value="UniProtKB-UniRule"/>
</dbReference>
<comment type="caution">
    <text evidence="7">The sequence shown here is derived from an EMBL/GenBank/DDBJ whole genome shotgun (WGS) entry which is preliminary data.</text>
</comment>
<dbReference type="RefSeq" id="WP_029379771.1">
    <property type="nucleotide sequence ID" value="NZ_AJLO02000039.1"/>
</dbReference>
<dbReference type="InterPro" id="IPR013762">
    <property type="entry name" value="Integrase-like_cat_sf"/>
</dbReference>
<proteinExistence type="predicted"/>
<keyword evidence="2 4" id="KW-0238">DNA-binding</keyword>
<evidence type="ECO:0000259" key="5">
    <source>
        <dbReference type="PROSITE" id="PS51898"/>
    </source>
</evidence>
<evidence type="ECO:0000256" key="2">
    <source>
        <dbReference type="ARBA" id="ARBA00023125"/>
    </source>
</evidence>
<dbReference type="GO" id="GO:0006310">
    <property type="term" value="P:DNA recombination"/>
    <property type="evidence" value="ECO:0007669"/>
    <property type="project" value="UniProtKB-KW"/>
</dbReference>
<dbReference type="InterPro" id="IPR044068">
    <property type="entry name" value="CB"/>
</dbReference>
<evidence type="ECO:0000256" key="1">
    <source>
        <dbReference type="ARBA" id="ARBA00022908"/>
    </source>
</evidence>
<sequence length="343" mass="39323">MGRKPKKPGAIPRFRPRKQKSGVVHYYYYDHGGKPRKETALGSDYGLAIQKWAELERAATIPADAKLTFRQAAERYRVEVIPTKSEGTRRNNNRELDSLIQFFDDPPGPLDAIRPTHVFNCLQWRRSAPVAANREKSLLSHLWNWCRQKGYTDLPNPCAGVNRFREDGRDVYVEDDILQRVYDAADQVLKDAMDLAYHTGQRPTDMRELDRRNIKDGTLVLRQRKTKTPVRIAITGELKVLIDRLLSLKRPDDAPISTRLPLGEDWLPIGKHALRYRFDKARERAGIPKKVFQFRDLRAKAGTDKADSAGDIRQAQQQLGHKSVTTTEIHVRKRRGALTSPTK</sequence>
<dbReference type="InterPro" id="IPR002104">
    <property type="entry name" value="Integrase_catalytic"/>
</dbReference>
<dbReference type="GO" id="GO:0015074">
    <property type="term" value="P:DNA integration"/>
    <property type="evidence" value="ECO:0007669"/>
    <property type="project" value="UniProtKB-KW"/>
</dbReference>
<dbReference type="PROSITE" id="PS51898">
    <property type="entry name" value="TYR_RECOMBINASE"/>
    <property type="match status" value="1"/>
</dbReference>
<evidence type="ECO:0000256" key="4">
    <source>
        <dbReference type="PROSITE-ProRule" id="PRU01248"/>
    </source>
</evidence>
<keyword evidence="1" id="KW-0229">DNA integration</keyword>
<dbReference type="SUPFAM" id="SSF56349">
    <property type="entry name" value="DNA breaking-rejoining enzymes"/>
    <property type="match status" value="1"/>
</dbReference>
<dbReference type="AlphaFoldDB" id="A0A0L8A643"/>
<evidence type="ECO:0000313" key="8">
    <source>
        <dbReference type="Proteomes" id="UP000036890"/>
    </source>
</evidence>
<organism evidence="7 8">
    <name type="scientific">Stenotrophomonas geniculata N1</name>
    <dbReference type="NCBI Taxonomy" id="1167641"/>
    <lineage>
        <taxon>Bacteria</taxon>
        <taxon>Pseudomonadati</taxon>
        <taxon>Pseudomonadota</taxon>
        <taxon>Gammaproteobacteria</taxon>
        <taxon>Lysobacterales</taxon>
        <taxon>Lysobacteraceae</taxon>
        <taxon>Stenotrophomonas</taxon>
    </lineage>
</organism>
<evidence type="ECO:0000256" key="3">
    <source>
        <dbReference type="ARBA" id="ARBA00023172"/>
    </source>
</evidence>
<evidence type="ECO:0000313" key="7">
    <source>
        <dbReference type="EMBL" id="KOE97857.1"/>
    </source>
</evidence>
<dbReference type="InterPro" id="IPR010998">
    <property type="entry name" value="Integrase_recombinase_N"/>
</dbReference>